<feature type="transmembrane region" description="Helical" evidence="1">
    <location>
        <begin position="115"/>
        <end position="139"/>
    </location>
</feature>
<feature type="domain" description="Sulfatase N-terminal" evidence="2">
    <location>
        <begin position="228"/>
        <end position="470"/>
    </location>
</feature>
<dbReference type="PANTHER" id="PTHR30443:SF0">
    <property type="entry name" value="PHOSPHOETHANOLAMINE TRANSFERASE EPTA"/>
    <property type="match status" value="1"/>
</dbReference>
<accession>A0A5J6WWT4</accession>
<evidence type="ECO:0000313" key="4">
    <source>
        <dbReference type="Proteomes" id="UP000594034"/>
    </source>
</evidence>
<evidence type="ECO:0000259" key="2">
    <source>
        <dbReference type="Pfam" id="PF00884"/>
    </source>
</evidence>
<dbReference type="InterPro" id="IPR017850">
    <property type="entry name" value="Alkaline_phosphatase_core_sf"/>
</dbReference>
<dbReference type="GO" id="GO:0016776">
    <property type="term" value="F:phosphotransferase activity, phosphate group as acceptor"/>
    <property type="evidence" value="ECO:0007669"/>
    <property type="project" value="TreeGrafter"/>
</dbReference>
<feature type="transmembrane region" description="Helical" evidence="1">
    <location>
        <begin position="151"/>
        <end position="169"/>
    </location>
</feature>
<keyword evidence="1" id="KW-0472">Membrane</keyword>
<dbReference type="AlphaFoldDB" id="A0A5J6WWT4"/>
<dbReference type="SUPFAM" id="SSF53649">
    <property type="entry name" value="Alkaline phosphatase-like"/>
    <property type="match status" value="1"/>
</dbReference>
<sequence length="548" mass="61372">MMNHIRWNMQQGYRVALLALLPLLAALLPIALETLYRAYLQVGTQFSKGEAWIIYAAFYFVAFRVRSTGFSTLMAVLFFCFLFCQFSHLGIYHSWLSPAEILIFFQEYSEVYRAGMTLLPSLLLPLLIALLSLLPFLLLRRVARPKSGSKVLIVLFTLLLIGPIAQAALARGKDEQAPHQRYSAIRSGIETSAVFLGKTVPNQFTPHSDLPRYEQEAPAVLHDAGSRVIVLLMGESQNVDNMSVFGYGTDTTPWLREHAKEGVLLSAYAGGVYTNVSLPTFFNMIPQPDGTAQIYSWRTNLFRLAKAQGYHTAFYTAQAKSDYTAQAKSEMSLMSMLGQQYIDDFRDPTHFGHPYNENAYDDELLPLLNQLDLSQGKHFIVLHQRGSHPPYAERSRPDEKRFGQASLEAEYNNSVARTDALLGQVLDHLGSQRDWTFVFTSDHGQYVKHGAMGHGLLNMASHYMVPAYIRSVVPGVMPAVRETFQGCDTLFHVQLSELLARQMGYAVLDSGCTQGYVNGARLNGSAGYKKISLHSVMNNLPLPMSKRN</sequence>
<protein>
    <recommendedName>
        <fullName evidence="2">Sulfatase N-terminal domain-containing protein</fullName>
    </recommendedName>
</protein>
<keyword evidence="1" id="KW-1133">Transmembrane helix</keyword>
<name>A0A5J6WWT4_9GAMM</name>
<dbReference type="GO" id="GO:0009244">
    <property type="term" value="P:lipopolysaccharide core region biosynthetic process"/>
    <property type="evidence" value="ECO:0007669"/>
    <property type="project" value="TreeGrafter"/>
</dbReference>
<feature type="transmembrane region" description="Helical" evidence="1">
    <location>
        <begin position="49"/>
        <end position="65"/>
    </location>
</feature>
<dbReference type="Proteomes" id="UP000594034">
    <property type="component" value="Chromosome"/>
</dbReference>
<dbReference type="GO" id="GO:0005886">
    <property type="term" value="C:plasma membrane"/>
    <property type="evidence" value="ECO:0007669"/>
    <property type="project" value="UniProtKB-SubCell"/>
</dbReference>
<evidence type="ECO:0000256" key="1">
    <source>
        <dbReference type="SAM" id="Phobius"/>
    </source>
</evidence>
<dbReference type="Pfam" id="PF00884">
    <property type="entry name" value="Sulfatase"/>
    <property type="match status" value="1"/>
</dbReference>
<reference evidence="3 4" key="1">
    <citation type="submission" date="2019-05" db="EMBL/GenBank/DDBJ databases">
        <title>OXA-830, a novel chromosomally encoded expanded-spectrum class D beta-lactamase in Aeromonas simiae.</title>
        <authorList>
            <person name="Zhou W."/>
            <person name="Chen Q."/>
        </authorList>
    </citation>
    <scope>NUCLEOTIDE SEQUENCE [LARGE SCALE GENOMIC DNA]</scope>
    <source>
        <strain evidence="3 4">A6</strain>
    </source>
</reference>
<dbReference type="InterPro" id="IPR000917">
    <property type="entry name" value="Sulfatase_N"/>
</dbReference>
<dbReference type="EMBL" id="CP040449">
    <property type="protein sequence ID" value="QFI54651.1"/>
    <property type="molecule type" value="Genomic_DNA"/>
</dbReference>
<dbReference type="Gene3D" id="3.40.720.10">
    <property type="entry name" value="Alkaline Phosphatase, subunit A"/>
    <property type="match status" value="1"/>
</dbReference>
<keyword evidence="1" id="KW-0812">Transmembrane</keyword>
<keyword evidence="4" id="KW-1185">Reference proteome</keyword>
<dbReference type="KEGG" id="asim:FE240_08065"/>
<gene>
    <name evidence="3" type="ORF">FE240_08065</name>
</gene>
<evidence type="ECO:0000313" key="3">
    <source>
        <dbReference type="EMBL" id="QFI54651.1"/>
    </source>
</evidence>
<organism evidence="3 4">
    <name type="scientific">Aeromonas simiae</name>
    <dbReference type="NCBI Taxonomy" id="218936"/>
    <lineage>
        <taxon>Bacteria</taxon>
        <taxon>Pseudomonadati</taxon>
        <taxon>Pseudomonadota</taxon>
        <taxon>Gammaproteobacteria</taxon>
        <taxon>Aeromonadales</taxon>
        <taxon>Aeromonadaceae</taxon>
        <taxon>Aeromonas</taxon>
    </lineage>
</organism>
<feature type="transmembrane region" description="Helical" evidence="1">
    <location>
        <begin position="72"/>
        <end position="95"/>
    </location>
</feature>
<dbReference type="InterPro" id="IPR040423">
    <property type="entry name" value="PEA_transferase"/>
</dbReference>
<dbReference type="RefSeq" id="WP_193004089.1">
    <property type="nucleotide sequence ID" value="NZ_CP040449.1"/>
</dbReference>
<dbReference type="PANTHER" id="PTHR30443">
    <property type="entry name" value="INNER MEMBRANE PROTEIN"/>
    <property type="match status" value="1"/>
</dbReference>
<proteinExistence type="predicted"/>